<dbReference type="Proteomes" id="UP000011910">
    <property type="component" value="Unassembled WGS sequence"/>
</dbReference>
<dbReference type="EMBL" id="AODQ01000080">
    <property type="protein sequence ID" value="EMR01967.1"/>
    <property type="molecule type" value="Genomic_DNA"/>
</dbReference>
<feature type="transmembrane region" description="Helical" evidence="1">
    <location>
        <begin position="257"/>
        <end position="275"/>
    </location>
</feature>
<keyword evidence="2" id="KW-0808">Transferase</keyword>
<evidence type="ECO:0000313" key="3">
    <source>
        <dbReference type="Proteomes" id="UP000011910"/>
    </source>
</evidence>
<gene>
    <name evidence="2" type="ORF">ADICEAN_02902</name>
</gene>
<keyword evidence="1" id="KW-0812">Transmembrane</keyword>
<feature type="transmembrane region" description="Helical" evidence="1">
    <location>
        <begin position="181"/>
        <end position="203"/>
    </location>
</feature>
<feature type="transmembrane region" description="Helical" evidence="1">
    <location>
        <begin position="58"/>
        <end position="78"/>
    </location>
</feature>
<accession>M7N3U6</accession>
<keyword evidence="1" id="KW-1133">Transmembrane helix</keyword>
<reference evidence="2 3" key="1">
    <citation type="journal article" date="2013" name="Genome Announc.">
        <title>Draft Genome Sequence of Cesiribacter andamanensis Strain AMV16T, Isolated from a Soil Sample from a Mud Volcano in the Andaman Islands, India.</title>
        <authorList>
            <person name="Shivaji S."/>
            <person name="Ara S."/>
            <person name="Begum Z."/>
            <person name="Srinivas T.N."/>
            <person name="Singh A."/>
            <person name="Kumar Pinnaka A."/>
        </authorList>
    </citation>
    <scope>NUCLEOTIDE SEQUENCE [LARGE SCALE GENOMIC DNA]</scope>
    <source>
        <strain evidence="2 3">AMV16</strain>
    </source>
</reference>
<protein>
    <submittedName>
        <fullName evidence="2">UbiA prenyltransferase family protein</fullName>
    </submittedName>
</protein>
<organism evidence="2 3">
    <name type="scientific">Cesiribacter andamanensis AMV16</name>
    <dbReference type="NCBI Taxonomy" id="1279009"/>
    <lineage>
        <taxon>Bacteria</taxon>
        <taxon>Pseudomonadati</taxon>
        <taxon>Bacteroidota</taxon>
        <taxon>Cytophagia</taxon>
        <taxon>Cytophagales</taxon>
        <taxon>Cesiribacteraceae</taxon>
        <taxon>Cesiribacter</taxon>
    </lineage>
</organism>
<feature type="transmembrane region" description="Helical" evidence="1">
    <location>
        <begin position="128"/>
        <end position="149"/>
    </location>
</feature>
<proteinExistence type="predicted"/>
<feature type="transmembrane region" description="Helical" evidence="1">
    <location>
        <begin position="33"/>
        <end position="52"/>
    </location>
</feature>
<keyword evidence="1" id="KW-0472">Membrane</keyword>
<feature type="transmembrane region" description="Helical" evidence="1">
    <location>
        <begin position="228"/>
        <end position="251"/>
    </location>
</feature>
<feature type="transmembrane region" description="Helical" evidence="1">
    <location>
        <begin position="282"/>
        <end position="300"/>
    </location>
</feature>
<sequence length="301" mass="33733">MQERSIQAGGIYVIKKVNRAGMITTGVAKGYRWVQALSLDVALGSGLLSLAIARYYQVALPGLAVLALMLAVWVIYTFDHLSDARKLKTAAATYRHRFHQQHYRLLCRLLLLAVALGLGLASQLPESVLRWGLVCTALVGVYFWLLQVYAFRYKELLVSACYTLGVFLAPLSLVSHPLTPIQLLLIPQIFLLALSNLLIFSYFEYQTDRQDGHFSLALHFGGLPIKRLTLALVSIGLLLCGLLYAAASLLISREVQLLLFSMNLLLLLLLLKEALFRKHERYRIIGDGIFFIPALLLLYAW</sequence>
<keyword evidence="3" id="KW-1185">Reference proteome</keyword>
<name>M7N3U6_9BACT</name>
<evidence type="ECO:0000256" key="1">
    <source>
        <dbReference type="SAM" id="Phobius"/>
    </source>
</evidence>
<feature type="transmembrane region" description="Helical" evidence="1">
    <location>
        <begin position="105"/>
        <end position="122"/>
    </location>
</feature>
<dbReference type="STRING" id="1279009.ADICEAN_02902"/>
<feature type="transmembrane region" description="Helical" evidence="1">
    <location>
        <begin position="156"/>
        <end position="175"/>
    </location>
</feature>
<dbReference type="AlphaFoldDB" id="M7N3U6"/>
<dbReference type="GO" id="GO:0016740">
    <property type="term" value="F:transferase activity"/>
    <property type="evidence" value="ECO:0007669"/>
    <property type="project" value="UniProtKB-KW"/>
</dbReference>
<evidence type="ECO:0000313" key="2">
    <source>
        <dbReference type="EMBL" id="EMR01967.1"/>
    </source>
</evidence>
<dbReference type="eggNOG" id="ENOG502Z8TN">
    <property type="taxonomic scope" value="Bacteria"/>
</dbReference>
<comment type="caution">
    <text evidence="2">The sequence shown here is derived from an EMBL/GenBank/DDBJ whole genome shotgun (WGS) entry which is preliminary data.</text>
</comment>